<keyword evidence="1" id="KW-0175">Coiled coil</keyword>
<dbReference type="RefSeq" id="WP_035209806.1">
    <property type="nucleotide sequence ID" value="NZ_BAUW01000087.1"/>
</dbReference>
<evidence type="ECO:0000313" key="5">
    <source>
        <dbReference type="Proteomes" id="UP000018949"/>
    </source>
</evidence>
<comment type="caution">
    <text evidence="4">The sequence shown here is derived from an EMBL/GenBank/DDBJ whole genome shotgun (WGS) entry which is preliminary data.</text>
</comment>
<dbReference type="eggNOG" id="COG5290">
    <property type="taxonomic scope" value="Bacteria"/>
</dbReference>
<proteinExistence type="predicted"/>
<organism evidence="4 5">
    <name type="scientific">Mesobacillus boroniphilus JCM 21738</name>
    <dbReference type="NCBI Taxonomy" id="1294265"/>
    <lineage>
        <taxon>Bacteria</taxon>
        <taxon>Bacillati</taxon>
        <taxon>Bacillota</taxon>
        <taxon>Bacilli</taxon>
        <taxon>Bacillales</taxon>
        <taxon>Bacillaceae</taxon>
        <taxon>Mesobacillus</taxon>
    </lineage>
</organism>
<feature type="coiled-coil region" evidence="1">
    <location>
        <begin position="536"/>
        <end position="563"/>
    </location>
</feature>
<evidence type="ECO:0000259" key="3">
    <source>
        <dbReference type="Pfam" id="PF20693"/>
    </source>
</evidence>
<dbReference type="SUPFAM" id="SSF52540">
    <property type="entry name" value="P-loop containing nucleoside triphosphate hydrolases"/>
    <property type="match status" value="1"/>
</dbReference>
<dbReference type="Proteomes" id="UP000018949">
    <property type="component" value="Unassembled WGS sequence"/>
</dbReference>
<reference evidence="4 5" key="1">
    <citation type="submission" date="2013-12" db="EMBL/GenBank/DDBJ databases">
        <title>NBRP : Genome information of microbial organism related human and environment.</title>
        <authorList>
            <person name="Hattori M."/>
            <person name="Oshima K."/>
            <person name="Inaba H."/>
            <person name="Suda W."/>
            <person name="Sakamoto M."/>
            <person name="Iino T."/>
            <person name="Kitahara M."/>
            <person name="Oshida Y."/>
            <person name="Iida T."/>
            <person name="Kudo T."/>
            <person name="Itoh T."/>
            <person name="Ahmed I."/>
            <person name="Ohkuma M."/>
        </authorList>
    </citation>
    <scope>NUCLEOTIDE SEQUENCE [LARGE SCALE GENOMIC DNA]</scope>
    <source>
        <strain evidence="4 5">JCM 21738</strain>
    </source>
</reference>
<dbReference type="AlphaFoldDB" id="W4RTI1"/>
<gene>
    <name evidence="4" type="ORF">JCM21738_4626</name>
</gene>
<dbReference type="Pfam" id="PF20693">
    <property type="entry name" value="YobI-ATPase"/>
    <property type="match status" value="1"/>
</dbReference>
<dbReference type="InterPro" id="IPR027417">
    <property type="entry name" value="P-loop_NTPase"/>
</dbReference>
<dbReference type="InterPro" id="IPR048428">
    <property type="entry name" value="YobI-NTPase"/>
</dbReference>
<dbReference type="EMBL" id="BAUW01000087">
    <property type="protein sequence ID" value="GAE47626.1"/>
    <property type="molecule type" value="Genomic_DNA"/>
</dbReference>
<name>W4RTI1_9BACI</name>
<evidence type="ECO:0000256" key="2">
    <source>
        <dbReference type="SAM" id="Phobius"/>
    </source>
</evidence>
<feature type="transmembrane region" description="Helical" evidence="2">
    <location>
        <begin position="184"/>
        <end position="211"/>
    </location>
</feature>
<evidence type="ECO:0000313" key="4">
    <source>
        <dbReference type="EMBL" id="GAE47626.1"/>
    </source>
</evidence>
<evidence type="ECO:0000256" key="1">
    <source>
        <dbReference type="SAM" id="Coils"/>
    </source>
</evidence>
<protein>
    <recommendedName>
        <fullName evidence="3">YobI-like P-loop NTPase domain-containing protein</fullName>
    </recommendedName>
</protein>
<feature type="domain" description="YobI-like P-loop NTPase" evidence="3">
    <location>
        <begin position="47"/>
        <end position="416"/>
    </location>
</feature>
<keyword evidence="2" id="KW-0812">Transmembrane</keyword>
<dbReference type="Gene3D" id="3.40.50.300">
    <property type="entry name" value="P-loop containing nucleotide triphosphate hydrolases"/>
    <property type="match status" value="1"/>
</dbReference>
<feature type="transmembrane region" description="Helical" evidence="2">
    <location>
        <begin position="140"/>
        <end position="160"/>
    </location>
</feature>
<keyword evidence="5" id="KW-1185">Reference proteome</keyword>
<accession>W4RTI1</accession>
<sequence>MNFSVIDLISKLINKLKSSNESGERNGNSAFFEDLTPKNNIDENGQYSNALTWALENININNIALTGPYGSGKSSILKTFQSKNSRDYKFLNISLASFKEEEEKNENILEKGILQQMFYKVPSKTLPFSRFKRIRNEKKLIVYLKVSFLLIFLFLGLHLFNPSFLGEFYNKTTIKNNITSGNKFSLIVTGFLLLIFLAYSINLITNLFNFLGRNLKFSKLTLPNATIEIDKESESSIFDKYLDEIIYFFETTEFQVVVFEDLDRFNNLEIFEKLRSLNTLINNSQQINRRVVFLYAIKDDMFGSEDDMFSSRNRTKFFDFIIPVIPVINSSNSYQILKNKLKTTPGAEAITEDLINDITFYIDDMRILINICNEYNLYKEILGSIDLIENNLLAMIVYKNIYPKDFSELQFNKGLVFDVFKNKAAFIDTRINELESVMLKTENDISKVEREALTNIQELDLVYAKALFTNNKQIQLDGQQYFESNWEGLQFFEKLEGVGSIAHYNQTYGWRNATREQVASVFDTKGDYFERKRIIKIKEANQIDKLKQKIELLRKEKQEVMAWSLKHIISQSDSEEIFKGKIREKKLLVYLIRNGYIDEMYSQYMNYFYPGSITTEDMKFIMSVKDLEALPFNYSLSNVNRIAEKLHGSDYKRPEILNYDLIEFLLANKNRYPLFLDLVIEQLVNQSQVSLSFIDSFKDITKFKDDFIKMIGKRWTNFWSFIQFDSNYSTIKTEDYLKDIIRYVDKEDILAMNIEEVLTHYISNKSDFFALLPNIDEVKVQHILKVSVK</sequence>
<keyword evidence="2" id="KW-1133">Transmembrane helix</keyword>
<keyword evidence="2" id="KW-0472">Membrane</keyword>